<evidence type="ECO:0000256" key="8">
    <source>
        <dbReference type="SAM" id="Phobius"/>
    </source>
</evidence>
<feature type="transmembrane region" description="Helical" evidence="8">
    <location>
        <begin position="246"/>
        <end position="266"/>
    </location>
</feature>
<dbReference type="GO" id="GO:0005886">
    <property type="term" value="C:plasma membrane"/>
    <property type="evidence" value="ECO:0007669"/>
    <property type="project" value="UniProtKB-SubCell"/>
</dbReference>
<keyword evidence="6 8" id="KW-1133">Transmembrane helix</keyword>
<comment type="subcellular location">
    <subcellularLocation>
        <location evidence="1">Cell membrane</location>
        <topology evidence="1">Multi-pass membrane protein</topology>
    </subcellularLocation>
</comment>
<evidence type="ECO:0000256" key="7">
    <source>
        <dbReference type="ARBA" id="ARBA00023136"/>
    </source>
</evidence>
<name>A0A558AKH4_9PSEU</name>
<feature type="transmembrane region" description="Helical" evidence="8">
    <location>
        <begin position="198"/>
        <end position="218"/>
    </location>
</feature>
<feature type="transmembrane region" description="Helical" evidence="8">
    <location>
        <begin position="77"/>
        <end position="97"/>
    </location>
</feature>
<keyword evidence="2" id="KW-1003">Cell membrane</keyword>
<dbReference type="PANTHER" id="PTHR33908">
    <property type="entry name" value="MANNOSYLTRANSFERASE YKCB-RELATED"/>
    <property type="match status" value="1"/>
</dbReference>
<evidence type="ECO:0000313" key="10">
    <source>
        <dbReference type="EMBL" id="TVT24775.1"/>
    </source>
</evidence>
<keyword evidence="5 8" id="KW-0812">Transmembrane</keyword>
<evidence type="ECO:0000256" key="5">
    <source>
        <dbReference type="ARBA" id="ARBA00022692"/>
    </source>
</evidence>
<feature type="transmembrane region" description="Helical" evidence="8">
    <location>
        <begin position="297"/>
        <end position="316"/>
    </location>
</feature>
<dbReference type="RefSeq" id="WP_144634393.1">
    <property type="nucleotide sequence ID" value="NZ_BNAX01000004.1"/>
</dbReference>
<reference evidence="10 11" key="1">
    <citation type="submission" date="2019-07" db="EMBL/GenBank/DDBJ databases">
        <title>New species of Amycolatopsis and Streptomyces.</title>
        <authorList>
            <person name="Duangmal K."/>
            <person name="Teo W.F.A."/>
            <person name="Lipun K."/>
        </authorList>
    </citation>
    <scope>NUCLEOTIDE SEQUENCE [LARGE SCALE GENOMIC DNA]</scope>
    <source>
        <strain evidence="10 11">JCM 30562</strain>
    </source>
</reference>
<protein>
    <submittedName>
        <fullName evidence="10">Glycosyltransferase family 39 protein</fullName>
    </submittedName>
</protein>
<organism evidence="10 11">
    <name type="scientific">Amycolatopsis acidiphila</name>
    <dbReference type="NCBI Taxonomy" id="715473"/>
    <lineage>
        <taxon>Bacteria</taxon>
        <taxon>Bacillati</taxon>
        <taxon>Actinomycetota</taxon>
        <taxon>Actinomycetes</taxon>
        <taxon>Pseudonocardiales</taxon>
        <taxon>Pseudonocardiaceae</taxon>
        <taxon>Amycolatopsis</taxon>
    </lineage>
</organism>
<evidence type="ECO:0000256" key="3">
    <source>
        <dbReference type="ARBA" id="ARBA00022676"/>
    </source>
</evidence>
<dbReference type="InterPro" id="IPR038731">
    <property type="entry name" value="RgtA/B/C-like"/>
</dbReference>
<dbReference type="EMBL" id="VJZA01000005">
    <property type="protein sequence ID" value="TVT24775.1"/>
    <property type="molecule type" value="Genomic_DNA"/>
</dbReference>
<dbReference type="AlphaFoldDB" id="A0A558AKH4"/>
<dbReference type="GO" id="GO:0009103">
    <property type="term" value="P:lipopolysaccharide biosynthetic process"/>
    <property type="evidence" value="ECO:0007669"/>
    <property type="project" value="UniProtKB-ARBA"/>
</dbReference>
<feature type="transmembrane region" description="Helical" evidence="8">
    <location>
        <begin position="273"/>
        <end position="291"/>
    </location>
</feature>
<evidence type="ECO:0000256" key="6">
    <source>
        <dbReference type="ARBA" id="ARBA00022989"/>
    </source>
</evidence>
<dbReference type="OrthoDB" id="5166595at2"/>
<evidence type="ECO:0000313" key="11">
    <source>
        <dbReference type="Proteomes" id="UP000318578"/>
    </source>
</evidence>
<keyword evidence="11" id="KW-1185">Reference proteome</keyword>
<dbReference type="PANTHER" id="PTHR33908:SF11">
    <property type="entry name" value="MEMBRANE PROTEIN"/>
    <property type="match status" value="1"/>
</dbReference>
<dbReference type="InterPro" id="IPR050297">
    <property type="entry name" value="LipidA_mod_glycosyltrf_83"/>
</dbReference>
<feature type="transmembrane region" description="Helical" evidence="8">
    <location>
        <begin position="109"/>
        <end position="128"/>
    </location>
</feature>
<accession>A0A558AKH4</accession>
<dbReference type="GO" id="GO:0016763">
    <property type="term" value="F:pentosyltransferase activity"/>
    <property type="evidence" value="ECO:0007669"/>
    <property type="project" value="TreeGrafter"/>
</dbReference>
<feature type="transmembrane region" description="Helical" evidence="8">
    <location>
        <begin position="12"/>
        <end position="31"/>
    </location>
</feature>
<evidence type="ECO:0000256" key="2">
    <source>
        <dbReference type="ARBA" id="ARBA00022475"/>
    </source>
</evidence>
<evidence type="ECO:0000256" key="4">
    <source>
        <dbReference type="ARBA" id="ARBA00022679"/>
    </source>
</evidence>
<dbReference type="Proteomes" id="UP000318578">
    <property type="component" value="Unassembled WGS sequence"/>
</dbReference>
<proteinExistence type="predicted"/>
<sequence>MTTSETLPRFARLPVLAIAAVAGGLLLWTSTRYGHGFDETYFVMAGRNHPAWGYFDQPPLVPMLAAGLDRLFPGSLLALRLPVTLAAVGGIVLTALIARELGGRRGAQAMAAAFYAMSGTITISHWLATYSLDPVLWTLVAWLLVRWVRRRDSDRPLFWAGVVTAVSLEVKFLIPAFWVLVLLSALLLGPRELLRRPALWQGALAAVAATVPTLVWQARHDWAYTRMSQVVAAESPGYWGFLRDGLLSAGIGVGVLAFLFGLWSLLRSPRLRDCRFLGLATVAAIVAFLLLQGRANYVFGLFAVPFAAAATELARYRFARWKFVWPAFALSAVTALVALPVYPLSTVDKLPTSWGPFTIGAAFAQGERPVEQLGQLIAGSYASLPPEVRAHTAVYAEIYPFASAAEYQGIPVYSGHRAYWYFGPPPEDVDNVLFAGFDPKLLSPYFSRTTTLVDGLMWLETGRTKPWAQFWPTLRTQ</sequence>
<evidence type="ECO:0000259" key="9">
    <source>
        <dbReference type="Pfam" id="PF13231"/>
    </source>
</evidence>
<feature type="transmembrane region" description="Helical" evidence="8">
    <location>
        <begin position="323"/>
        <end position="342"/>
    </location>
</feature>
<gene>
    <name evidence="10" type="ORF">FNH06_05190</name>
</gene>
<feature type="transmembrane region" description="Helical" evidence="8">
    <location>
        <begin position="157"/>
        <end position="186"/>
    </location>
</feature>
<evidence type="ECO:0000256" key="1">
    <source>
        <dbReference type="ARBA" id="ARBA00004651"/>
    </source>
</evidence>
<dbReference type="Pfam" id="PF13231">
    <property type="entry name" value="PMT_2"/>
    <property type="match status" value="1"/>
</dbReference>
<keyword evidence="7 8" id="KW-0472">Membrane</keyword>
<comment type="caution">
    <text evidence="10">The sequence shown here is derived from an EMBL/GenBank/DDBJ whole genome shotgun (WGS) entry which is preliminary data.</text>
</comment>
<keyword evidence="4 10" id="KW-0808">Transferase</keyword>
<feature type="domain" description="Glycosyltransferase RgtA/B/C/D-like" evidence="9">
    <location>
        <begin position="56"/>
        <end position="216"/>
    </location>
</feature>
<keyword evidence="3" id="KW-0328">Glycosyltransferase</keyword>